<dbReference type="Pfam" id="PF01373">
    <property type="entry name" value="Glyco_hydro_14"/>
    <property type="match status" value="1"/>
</dbReference>
<evidence type="ECO:0000313" key="7">
    <source>
        <dbReference type="Proteomes" id="UP001159364"/>
    </source>
</evidence>
<keyword evidence="4" id="KW-0378">Hydrolase</keyword>
<keyword evidence="3 4" id="KW-0624">Polysaccharide degradation</keyword>
<dbReference type="Gene3D" id="3.20.20.80">
    <property type="entry name" value="Glycosidases"/>
    <property type="match status" value="2"/>
</dbReference>
<keyword evidence="4" id="KW-0326">Glycosidase</keyword>
<keyword evidence="7" id="KW-1185">Reference proteome</keyword>
<dbReference type="PANTHER" id="PTHR31352:SF58">
    <property type="entry name" value="BETA-AMYLASE 2, CHLOROPLASTIC"/>
    <property type="match status" value="1"/>
</dbReference>
<dbReference type="Proteomes" id="UP001159364">
    <property type="component" value="Linkage Group LG07"/>
</dbReference>
<dbReference type="PANTHER" id="PTHR31352">
    <property type="entry name" value="BETA-AMYLASE 1, CHLOROPLASTIC"/>
    <property type="match status" value="1"/>
</dbReference>
<keyword evidence="2 4" id="KW-0119">Carbohydrate metabolism</keyword>
<protein>
    <recommendedName>
        <fullName evidence="4">Beta-amylase</fullName>
        <ecNumber evidence="4">3.2.1.2</ecNumber>
    </recommendedName>
</protein>
<evidence type="ECO:0000256" key="5">
    <source>
        <dbReference type="SAM" id="MobiDB-lite"/>
    </source>
</evidence>
<organism evidence="6 7">
    <name type="scientific">Erythroxylum novogranatense</name>
    <dbReference type="NCBI Taxonomy" id="1862640"/>
    <lineage>
        <taxon>Eukaryota</taxon>
        <taxon>Viridiplantae</taxon>
        <taxon>Streptophyta</taxon>
        <taxon>Embryophyta</taxon>
        <taxon>Tracheophyta</taxon>
        <taxon>Spermatophyta</taxon>
        <taxon>Magnoliopsida</taxon>
        <taxon>eudicotyledons</taxon>
        <taxon>Gunneridae</taxon>
        <taxon>Pentapetalae</taxon>
        <taxon>rosids</taxon>
        <taxon>fabids</taxon>
        <taxon>Malpighiales</taxon>
        <taxon>Erythroxylaceae</taxon>
        <taxon>Erythroxylum</taxon>
    </lineage>
</organism>
<reference evidence="6 7" key="1">
    <citation type="submission" date="2021-09" db="EMBL/GenBank/DDBJ databases">
        <title>Genomic insights and catalytic innovation underlie evolution of tropane alkaloids biosynthesis.</title>
        <authorList>
            <person name="Wang Y.-J."/>
            <person name="Tian T."/>
            <person name="Huang J.-P."/>
            <person name="Huang S.-X."/>
        </authorList>
    </citation>
    <scope>NUCLEOTIDE SEQUENCE [LARGE SCALE GENOMIC DNA]</scope>
    <source>
        <strain evidence="6">KIB-2018</strain>
        <tissue evidence="6">Leaf</tissue>
    </source>
</reference>
<accession>A0AAV8SZ45</accession>
<comment type="caution">
    <text evidence="6">The sequence shown here is derived from an EMBL/GenBank/DDBJ whole genome shotgun (WGS) entry which is preliminary data.</text>
</comment>
<evidence type="ECO:0000256" key="2">
    <source>
        <dbReference type="ARBA" id="ARBA00023277"/>
    </source>
</evidence>
<evidence type="ECO:0000256" key="4">
    <source>
        <dbReference type="RuleBase" id="RU000509"/>
    </source>
</evidence>
<feature type="compositionally biased region" description="Acidic residues" evidence="5">
    <location>
        <begin position="1"/>
        <end position="18"/>
    </location>
</feature>
<dbReference type="GO" id="GO:0016161">
    <property type="term" value="F:beta-amylase activity"/>
    <property type="evidence" value="ECO:0007669"/>
    <property type="project" value="UniProtKB-EC"/>
</dbReference>
<dbReference type="PRINTS" id="PR00750">
    <property type="entry name" value="BETAAMYLASE"/>
</dbReference>
<evidence type="ECO:0000256" key="3">
    <source>
        <dbReference type="ARBA" id="ARBA00023326"/>
    </source>
</evidence>
<gene>
    <name evidence="6" type="ORF">K2173_006798</name>
</gene>
<dbReference type="InterPro" id="IPR001554">
    <property type="entry name" value="Glyco_hydro_14"/>
</dbReference>
<evidence type="ECO:0000313" key="6">
    <source>
        <dbReference type="EMBL" id="KAJ8759278.1"/>
    </source>
</evidence>
<sequence length="346" mass="40142">MIPEDDDDELFETEDEVAETPSEFQERDFSGTPYVPVYVILLSLLLWLLTSDFCGGLSAWGNQHELPIGPEGLVNDLRILKAANVDGVMVDRWWGIVENRAPQVYHWSGYKKLFQIVKDVVMSFHECGGNIGDDVHIPLPRWVSEIGRTNPDIYFTDWQGRRNTECLTWGIDKEQVLRGRTALESLMSSSCAELCYPSCPAKHGWEYPGIGKFQCDYYYYYYYYYRSNIHSLRWPGLRTPLSARLFLPLFSECVKMEGTSRLCRRLNYGCDDEQGQNDIGIGIRFCNMNARQLVGRQLVPKISMQFTTEEEAYQFYLTYGKHMQVEDPNFFYAIQVDEDELITNIF</sequence>
<dbReference type="GO" id="GO:0000272">
    <property type="term" value="P:polysaccharide catabolic process"/>
    <property type="evidence" value="ECO:0007669"/>
    <property type="project" value="UniProtKB-KW"/>
</dbReference>
<proteinExistence type="inferred from homology"/>
<dbReference type="EMBL" id="JAIWQS010000007">
    <property type="protein sequence ID" value="KAJ8759278.1"/>
    <property type="molecule type" value="Genomic_DNA"/>
</dbReference>
<dbReference type="SUPFAM" id="SSF51445">
    <property type="entry name" value="(Trans)glycosidases"/>
    <property type="match status" value="1"/>
</dbReference>
<feature type="region of interest" description="Disordered" evidence="5">
    <location>
        <begin position="1"/>
        <end position="23"/>
    </location>
</feature>
<dbReference type="InterPro" id="IPR017853">
    <property type="entry name" value="GH"/>
</dbReference>
<dbReference type="EC" id="3.2.1.2" evidence="4"/>
<comment type="similarity">
    <text evidence="1 4">Belongs to the glycosyl hydrolase 14 family.</text>
</comment>
<comment type="catalytic activity">
    <reaction evidence="4">
        <text>Hydrolysis of (1-&gt;4)-alpha-D-glucosidic linkages in polysaccharides so as to remove successive maltose units from the non-reducing ends of the chains.</text>
        <dbReference type="EC" id="3.2.1.2"/>
    </reaction>
</comment>
<dbReference type="AlphaFoldDB" id="A0AAV8SZ45"/>
<name>A0AAV8SZ45_9ROSI</name>
<evidence type="ECO:0000256" key="1">
    <source>
        <dbReference type="ARBA" id="ARBA00005652"/>
    </source>
</evidence>